<dbReference type="Proteomes" id="UP000030147">
    <property type="component" value="Unassembled WGS sequence"/>
</dbReference>
<dbReference type="OrthoDB" id="2969827at2"/>
<feature type="transmembrane region" description="Helical" evidence="1">
    <location>
        <begin position="6"/>
        <end position="23"/>
    </location>
</feature>
<evidence type="ECO:0000256" key="1">
    <source>
        <dbReference type="SAM" id="Phobius"/>
    </source>
</evidence>
<keyword evidence="1" id="KW-0472">Membrane</keyword>
<proteinExistence type="predicted"/>
<name>A0A0A2TEI7_9BACI</name>
<protein>
    <submittedName>
        <fullName evidence="2">Uncharacterized protein</fullName>
    </submittedName>
</protein>
<dbReference type="eggNOG" id="ENOG50333B6">
    <property type="taxonomic scope" value="Bacteria"/>
</dbReference>
<keyword evidence="1" id="KW-1133">Transmembrane helix</keyword>
<accession>A0A0A2TEI7</accession>
<keyword evidence="3" id="KW-1185">Reference proteome</keyword>
<keyword evidence="1" id="KW-0812">Transmembrane</keyword>
<sequence>MQIIFNIIGAIAGLTFFNWLFGYRKGAIRIDFDERYTNHQDYIEAIQTELESQGREVEYVDYRHFIIDGKSYEWIERNAPMGVVPLQRTILLPMKKEQTA</sequence>
<dbReference type="AlphaFoldDB" id="A0A0A2TEI7"/>
<dbReference type="EMBL" id="AVBF01000022">
    <property type="protein sequence ID" value="KGP72818.1"/>
    <property type="molecule type" value="Genomic_DNA"/>
</dbReference>
<dbReference type="RefSeq" id="WP_036818952.1">
    <property type="nucleotide sequence ID" value="NZ_AVBF01000022.1"/>
</dbReference>
<evidence type="ECO:0000313" key="2">
    <source>
        <dbReference type="EMBL" id="KGP72818.1"/>
    </source>
</evidence>
<organism evidence="2 3">
    <name type="scientific">Pontibacillus yanchengensis Y32</name>
    <dbReference type="NCBI Taxonomy" id="1385514"/>
    <lineage>
        <taxon>Bacteria</taxon>
        <taxon>Bacillati</taxon>
        <taxon>Bacillota</taxon>
        <taxon>Bacilli</taxon>
        <taxon>Bacillales</taxon>
        <taxon>Bacillaceae</taxon>
        <taxon>Pontibacillus</taxon>
    </lineage>
</organism>
<reference evidence="2 3" key="1">
    <citation type="journal article" date="2015" name="Stand. Genomic Sci.">
        <title>High quality draft genome sequence of the moderately halophilic bacterium Pontibacillus yanchengensis Y32(T) and comparison among Pontibacillus genomes.</title>
        <authorList>
            <person name="Huang J."/>
            <person name="Qiao Z.X."/>
            <person name="Tang J.W."/>
            <person name="Wang G."/>
        </authorList>
    </citation>
    <scope>NUCLEOTIDE SEQUENCE [LARGE SCALE GENOMIC DNA]</scope>
    <source>
        <strain evidence="2 3">Y32</strain>
    </source>
</reference>
<evidence type="ECO:0000313" key="3">
    <source>
        <dbReference type="Proteomes" id="UP000030147"/>
    </source>
</evidence>
<gene>
    <name evidence="2" type="ORF">N782_10105</name>
</gene>
<comment type="caution">
    <text evidence="2">The sequence shown here is derived from an EMBL/GenBank/DDBJ whole genome shotgun (WGS) entry which is preliminary data.</text>
</comment>